<reference evidence="2 3" key="1">
    <citation type="submission" date="2015-05" db="EMBL/GenBank/DDBJ databases">
        <authorList>
            <person name="Wang D.B."/>
            <person name="Wang M."/>
        </authorList>
    </citation>
    <scope>NUCLEOTIDE SEQUENCE [LARGE SCALE GENOMIC DNA]</scope>
    <source>
        <strain evidence="2">VL1</strain>
    </source>
</reference>
<organism evidence="2 3">
    <name type="scientific">Verticillium longisporum</name>
    <name type="common">Verticillium dahliae var. longisporum</name>
    <dbReference type="NCBI Taxonomy" id="100787"/>
    <lineage>
        <taxon>Eukaryota</taxon>
        <taxon>Fungi</taxon>
        <taxon>Dikarya</taxon>
        <taxon>Ascomycota</taxon>
        <taxon>Pezizomycotina</taxon>
        <taxon>Sordariomycetes</taxon>
        <taxon>Hypocreomycetidae</taxon>
        <taxon>Glomerellales</taxon>
        <taxon>Plectosphaerellaceae</taxon>
        <taxon>Verticillium</taxon>
    </lineage>
</organism>
<evidence type="ECO:0000259" key="1">
    <source>
        <dbReference type="Pfam" id="PF20183"/>
    </source>
</evidence>
<evidence type="ECO:0000313" key="3">
    <source>
        <dbReference type="Proteomes" id="UP000044602"/>
    </source>
</evidence>
<name>A0A0G4LNK2_VERLO</name>
<dbReference type="Proteomes" id="UP000044602">
    <property type="component" value="Unassembled WGS sequence"/>
</dbReference>
<protein>
    <recommendedName>
        <fullName evidence="1">DUF6546 domain-containing protein</fullName>
    </recommendedName>
</protein>
<keyword evidence="3" id="KW-1185">Reference proteome</keyword>
<gene>
    <name evidence="2" type="ORF">BN1708_013696</name>
</gene>
<dbReference type="Pfam" id="PF20183">
    <property type="entry name" value="DUF6546"/>
    <property type="match status" value="1"/>
</dbReference>
<dbReference type="AlphaFoldDB" id="A0A0G4LNK2"/>
<evidence type="ECO:0000313" key="2">
    <source>
        <dbReference type="EMBL" id="CRK23494.1"/>
    </source>
</evidence>
<dbReference type="EMBL" id="CVQH01015669">
    <property type="protein sequence ID" value="CRK23494.1"/>
    <property type="molecule type" value="Genomic_DNA"/>
</dbReference>
<proteinExistence type="predicted"/>
<dbReference type="InterPro" id="IPR046676">
    <property type="entry name" value="DUF6546"/>
</dbReference>
<sequence>MFARFPRLQEVHYEPWREWNFMQSDTYRGYQYLFKSTQHSNSSLKRLVVFENFNQQYPCFMQRFLEGVDLSECDPIRDPSPAVSQAVVLTSLKLEHLAASFIVDASYSFEIQPSWEWPNLLSLVLTSKLLTPDENSTDINAILQAAALAAMKMPHLETMEIWNGRKGLAALFRYQALRNVQQAVVLWRGTWDLAIEPPVIQAWEAVMHQFDKRRLDLAQERLDKTAIKSHGDALSCLMLSSQVIRPISLQQIQMEQKALEGVDTI</sequence>
<feature type="domain" description="DUF6546" evidence="1">
    <location>
        <begin position="42"/>
        <end position="245"/>
    </location>
</feature>
<accession>A0A0G4LNK2</accession>